<name>A0AAV5VK82_9BILA</name>
<dbReference type="Proteomes" id="UP001432322">
    <property type="component" value="Unassembled WGS sequence"/>
</dbReference>
<dbReference type="AlphaFoldDB" id="A0AAV5VK82"/>
<sequence length="120" mass="13361">ISQLLHMVSSHNRNQQKLAIRKHRVLIMSHFYVLSSSWTNTQPLSGLCRALRLVSFNSTLLGSGVSRNRRRTEAATVFTIISAKRAATQFRGPMPNGKKSTEKAVFLSRNLSGLNSMGFS</sequence>
<keyword evidence="2" id="KW-1185">Reference proteome</keyword>
<evidence type="ECO:0000313" key="2">
    <source>
        <dbReference type="Proteomes" id="UP001432322"/>
    </source>
</evidence>
<evidence type="ECO:0008006" key="3">
    <source>
        <dbReference type="Google" id="ProtNLM"/>
    </source>
</evidence>
<organism evidence="1 2">
    <name type="scientific">Pristionchus fissidentatus</name>
    <dbReference type="NCBI Taxonomy" id="1538716"/>
    <lineage>
        <taxon>Eukaryota</taxon>
        <taxon>Metazoa</taxon>
        <taxon>Ecdysozoa</taxon>
        <taxon>Nematoda</taxon>
        <taxon>Chromadorea</taxon>
        <taxon>Rhabditida</taxon>
        <taxon>Rhabditina</taxon>
        <taxon>Diplogasteromorpha</taxon>
        <taxon>Diplogasteroidea</taxon>
        <taxon>Neodiplogasteridae</taxon>
        <taxon>Pristionchus</taxon>
    </lineage>
</organism>
<reference evidence="1" key="1">
    <citation type="submission" date="2023-10" db="EMBL/GenBank/DDBJ databases">
        <title>Genome assembly of Pristionchus species.</title>
        <authorList>
            <person name="Yoshida K."/>
            <person name="Sommer R.J."/>
        </authorList>
    </citation>
    <scope>NUCLEOTIDE SEQUENCE</scope>
    <source>
        <strain evidence="1">RS5133</strain>
    </source>
</reference>
<proteinExistence type="predicted"/>
<feature type="non-terminal residue" evidence="1">
    <location>
        <position position="1"/>
    </location>
</feature>
<comment type="caution">
    <text evidence="1">The sequence shown here is derived from an EMBL/GenBank/DDBJ whole genome shotgun (WGS) entry which is preliminary data.</text>
</comment>
<gene>
    <name evidence="1" type="ORF">PFISCL1PPCAC_9486</name>
</gene>
<accession>A0AAV5VK82</accession>
<evidence type="ECO:0000313" key="1">
    <source>
        <dbReference type="EMBL" id="GMT18189.1"/>
    </source>
</evidence>
<protein>
    <recommendedName>
        <fullName evidence="3">Ribosomal protein</fullName>
    </recommendedName>
</protein>
<dbReference type="EMBL" id="BTSY01000003">
    <property type="protein sequence ID" value="GMT18189.1"/>
    <property type="molecule type" value="Genomic_DNA"/>
</dbReference>